<dbReference type="GeneID" id="87916354"/>
<accession>A0AAE1IGS0</accession>
<feature type="domain" description="F-box" evidence="1">
    <location>
        <begin position="1"/>
        <end position="49"/>
    </location>
</feature>
<protein>
    <recommendedName>
        <fullName evidence="1">F-box domain-containing protein</fullName>
    </recommendedName>
</protein>
<dbReference type="RefSeq" id="XP_062758497.1">
    <property type="nucleotide sequence ID" value="XM_062896449.1"/>
</dbReference>
<dbReference type="Proteomes" id="UP001273209">
    <property type="component" value="Unassembled WGS sequence"/>
</dbReference>
<dbReference type="EMBL" id="JAWRVG010000006">
    <property type="protein sequence ID" value="KAK4081544.1"/>
    <property type="molecule type" value="Genomic_DNA"/>
</dbReference>
<dbReference type="PROSITE" id="PS50181">
    <property type="entry name" value="FBOX"/>
    <property type="match status" value="1"/>
</dbReference>
<name>A0AAE1IGS0_9HYPO</name>
<evidence type="ECO:0000313" key="2">
    <source>
        <dbReference type="EMBL" id="KAK4081544.1"/>
    </source>
</evidence>
<dbReference type="AlphaFoldDB" id="A0AAE1IGS0"/>
<comment type="caution">
    <text evidence="2">The sequence shown here is derived from an EMBL/GenBank/DDBJ whole genome shotgun (WGS) entry which is preliminary data.</text>
</comment>
<organism evidence="2 3">
    <name type="scientific">Trichoderma aggressivum f. europaeum</name>
    <dbReference type="NCBI Taxonomy" id="173218"/>
    <lineage>
        <taxon>Eukaryota</taxon>
        <taxon>Fungi</taxon>
        <taxon>Dikarya</taxon>
        <taxon>Ascomycota</taxon>
        <taxon>Pezizomycotina</taxon>
        <taxon>Sordariomycetes</taxon>
        <taxon>Hypocreomycetidae</taxon>
        <taxon>Hypocreales</taxon>
        <taxon>Hypocreaceae</taxon>
        <taxon>Trichoderma</taxon>
    </lineage>
</organism>
<proteinExistence type="predicted"/>
<dbReference type="InterPro" id="IPR001810">
    <property type="entry name" value="F-box_dom"/>
</dbReference>
<evidence type="ECO:0000259" key="1">
    <source>
        <dbReference type="PROSITE" id="PS50181"/>
    </source>
</evidence>
<gene>
    <name evidence="2" type="ORF">Triagg1_2285</name>
</gene>
<evidence type="ECO:0000313" key="3">
    <source>
        <dbReference type="Proteomes" id="UP001273209"/>
    </source>
</evidence>
<keyword evidence="3" id="KW-1185">Reference proteome</keyword>
<reference evidence="2" key="1">
    <citation type="submission" date="2023-11" db="EMBL/GenBank/DDBJ databases">
        <title>The genome sequences of three competitors of mushroom-forming fungi.</title>
        <authorList>
            <person name="Beijen E."/>
            <person name="Ohm R.A."/>
        </authorList>
    </citation>
    <scope>NUCLEOTIDE SEQUENCE</scope>
    <source>
        <strain evidence="2">CBS 100526</strain>
    </source>
</reference>
<sequence length="323" mass="36886">MDSLFHLPPELFRHIIDMMDLHDEFVLSQTGRGLRCVFSRNWDEALAQLSPEDRLRFWAGLASISPDHWACPRCCRLHRVDTSDTPSTPQDPPCGAQLSLRRISEGGYSLRQNHMQTALKLSRMGNSHQEYLARLMSPHRFSFTTECVFQPQIRETYTAKPRIINGRFILREEWVITDEKNVARPLLHNIIIPSCPHLCVIGKGVINSKYWKRRGGRLARQANPNAREIILLEEAIENAIRYRGVSIICSCPRCPTDYEVCVSESGRMATIRAWHDFGGEGTPMDTGLNLHVRNAGVSDWIDQGPRSGHVPGSIERLWLDTHR</sequence>